<dbReference type="GO" id="GO:0016126">
    <property type="term" value="P:sterol biosynthetic process"/>
    <property type="evidence" value="ECO:0007669"/>
    <property type="project" value="UniProtKB-UniRule"/>
</dbReference>
<dbReference type="STRING" id="33114.A0A2G2W944"/>
<comment type="function">
    <text evidence="14">Catalyzes the stereospecific oxidation of squalene to (S)-2,3-epoxysqualene, and is considered to be a rate-limiting enzyme in steroid biosynthesis.</text>
</comment>
<accession>A0A2G2W944</accession>
<dbReference type="SUPFAM" id="SSF51905">
    <property type="entry name" value="FAD/NAD(P)-binding domain"/>
    <property type="match status" value="1"/>
</dbReference>
<feature type="transmembrane region" description="Helical" evidence="14">
    <location>
        <begin position="6"/>
        <end position="26"/>
    </location>
</feature>
<organism evidence="17 18">
    <name type="scientific">Capsicum baccatum</name>
    <name type="common">Peruvian pepper</name>
    <dbReference type="NCBI Taxonomy" id="33114"/>
    <lineage>
        <taxon>Eukaryota</taxon>
        <taxon>Viridiplantae</taxon>
        <taxon>Streptophyta</taxon>
        <taxon>Embryophyta</taxon>
        <taxon>Tracheophyta</taxon>
        <taxon>Spermatophyta</taxon>
        <taxon>Magnoliopsida</taxon>
        <taxon>eudicotyledons</taxon>
        <taxon>Gunneridae</taxon>
        <taxon>Pentapetalae</taxon>
        <taxon>asterids</taxon>
        <taxon>lamiids</taxon>
        <taxon>Solanales</taxon>
        <taxon>Solanaceae</taxon>
        <taxon>Solanoideae</taxon>
        <taxon>Capsiceae</taxon>
        <taxon>Capsicum</taxon>
    </lineage>
</organism>
<keyword evidence="10 14" id="KW-0560">Oxidoreductase</keyword>
<keyword evidence="9 14" id="KW-1133">Transmembrane helix</keyword>
<evidence type="ECO:0000256" key="5">
    <source>
        <dbReference type="ARBA" id="ARBA00012312"/>
    </source>
</evidence>
<dbReference type="InterPro" id="IPR013698">
    <property type="entry name" value="Squalene_epoxidase"/>
</dbReference>
<evidence type="ECO:0000256" key="8">
    <source>
        <dbReference type="ARBA" id="ARBA00022827"/>
    </source>
</evidence>
<dbReference type="GO" id="GO:0005783">
    <property type="term" value="C:endoplasmic reticulum"/>
    <property type="evidence" value="ECO:0007669"/>
    <property type="project" value="TreeGrafter"/>
</dbReference>
<dbReference type="InterPro" id="IPR036188">
    <property type="entry name" value="FAD/NAD-bd_sf"/>
</dbReference>
<sequence>MVMFHEYLFSTLITLFFGLFLLYNLIRKTIIMKSNKTSNNLGVSIKKHDNECLDDEGKTDVIIVGAGVAGAALACTLAKDGRRVHVIERDLSEPDRMVGELLQPGGYLKLLDLGLQDCLKDIDARRVVGQTLYNEEGKHIMLSYPLEKFHADAGVSARCFHNGRFIQKMRQKLVTLPNVRLEQGTVTSLIEERGSVKGVNYKTKDTGGGQLTAYAPLTIVCDGCFSNLRRSLCNSKVDVSSSFVGLILKDCHLPHENHSVLIMSDTSPMSIYPISSTEIRCMILIPDQTAPSIANGDMVNYLKTVVAPQVPGEMRDAFLAAAGDKENIRRMQLRSMPAENSQTKPGCLLIGDAFNMRHPITGGGMTVALSDIVVLRDLLRTLPDFNDANAVSSSLQRFYTLRKPLASTINIVADVLYQLVLSDPARKEIREACYGYISLGGIFKNGLAAMVAGLNPRPLSLAFHFIALGLYAAARSLFPFPSPMAVWRVAKLLFVAVGMILPIIKAEGIRQMFFPVTLLPHHTTY</sequence>
<dbReference type="InterPro" id="IPR006076">
    <property type="entry name" value="FAD-dep_OxRdtase"/>
</dbReference>
<proteinExistence type="inferred from homology"/>
<dbReference type="PANTHER" id="PTHR10835:SF32">
    <property type="entry name" value="SQUALENE MONOOXYGENASE"/>
    <property type="match status" value="1"/>
</dbReference>
<evidence type="ECO:0000259" key="15">
    <source>
        <dbReference type="Pfam" id="PF01266"/>
    </source>
</evidence>
<comment type="catalytic activity">
    <reaction evidence="12">
        <text>squalene + reduced [NADPH--hemoprotein reductase] + O2 = (S)-2,3-epoxysqualene + oxidized [NADPH--hemoprotein reductase] + H2O + H(+)</text>
        <dbReference type="Rhea" id="RHEA:25282"/>
        <dbReference type="Rhea" id="RHEA-COMP:11964"/>
        <dbReference type="Rhea" id="RHEA-COMP:11965"/>
        <dbReference type="ChEBI" id="CHEBI:15377"/>
        <dbReference type="ChEBI" id="CHEBI:15378"/>
        <dbReference type="ChEBI" id="CHEBI:15379"/>
        <dbReference type="ChEBI" id="CHEBI:15440"/>
        <dbReference type="ChEBI" id="CHEBI:15441"/>
        <dbReference type="ChEBI" id="CHEBI:57618"/>
        <dbReference type="ChEBI" id="CHEBI:58210"/>
        <dbReference type="EC" id="1.14.14.17"/>
    </reaction>
    <physiologicalReaction direction="left-to-right" evidence="12">
        <dbReference type="Rhea" id="RHEA:25283"/>
    </physiologicalReaction>
</comment>
<reference evidence="17 18" key="1">
    <citation type="journal article" date="2017" name="Genome Biol.">
        <title>New reference genome sequences of hot pepper reveal the massive evolution of plant disease-resistance genes by retroduplication.</title>
        <authorList>
            <person name="Kim S."/>
            <person name="Park J."/>
            <person name="Yeom S.I."/>
            <person name="Kim Y.M."/>
            <person name="Seo E."/>
            <person name="Kim K.T."/>
            <person name="Kim M.S."/>
            <person name="Lee J.M."/>
            <person name="Cheong K."/>
            <person name="Shin H.S."/>
            <person name="Kim S.B."/>
            <person name="Han K."/>
            <person name="Lee J."/>
            <person name="Park M."/>
            <person name="Lee H.A."/>
            <person name="Lee H.Y."/>
            <person name="Lee Y."/>
            <person name="Oh S."/>
            <person name="Lee J.H."/>
            <person name="Choi E."/>
            <person name="Choi E."/>
            <person name="Lee S.E."/>
            <person name="Jeon J."/>
            <person name="Kim H."/>
            <person name="Choi G."/>
            <person name="Song H."/>
            <person name="Lee J."/>
            <person name="Lee S.C."/>
            <person name="Kwon J.K."/>
            <person name="Lee H.Y."/>
            <person name="Koo N."/>
            <person name="Hong Y."/>
            <person name="Kim R.W."/>
            <person name="Kang W.H."/>
            <person name="Huh J.H."/>
            <person name="Kang B.C."/>
            <person name="Yang T.J."/>
            <person name="Lee Y.H."/>
            <person name="Bennetzen J.L."/>
            <person name="Choi D."/>
        </authorList>
    </citation>
    <scope>NUCLEOTIDE SEQUENCE [LARGE SCALE GENOMIC DNA]</scope>
    <source>
        <strain evidence="18">cv. PBC81</strain>
    </source>
</reference>
<evidence type="ECO:0000256" key="1">
    <source>
        <dbReference type="ARBA" id="ARBA00001974"/>
    </source>
</evidence>
<evidence type="ECO:0000256" key="6">
    <source>
        <dbReference type="ARBA" id="ARBA00022630"/>
    </source>
</evidence>
<evidence type="ECO:0000256" key="12">
    <source>
        <dbReference type="ARBA" id="ARBA00051556"/>
    </source>
</evidence>
<keyword evidence="8 14" id="KW-0274">FAD</keyword>
<evidence type="ECO:0000259" key="16">
    <source>
        <dbReference type="Pfam" id="PF08491"/>
    </source>
</evidence>
<evidence type="ECO:0000313" key="18">
    <source>
        <dbReference type="Proteomes" id="UP000224567"/>
    </source>
</evidence>
<evidence type="ECO:0000256" key="13">
    <source>
        <dbReference type="ARBA" id="ARBA00056623"/>
    </source>
</evidence>
<dbReference type="Gene3D" id="3.50.50.60">
    <property type="entry name" value="FAD/NAD(P)-binding domain"/>
    <property type="match status" value="1"/>
</dbReference>
<dbReference type="GO" id="GO:0016020">
    <property type="term" value="C:membrane"/>
    <property type="evidence" value="ECO:0007669"/>
    <property type="project" value="UniProtKB-SubCell"/>
</dbReference>
<name>A0A2G2W944_CAPBA</name>
<dbReference type="AlphaFoldDB" id="A0A2G2W944"/>
<keyword evidence="18" id="KW-1185">Reference proteome</keyword>
<dbReference type="GO" id="GO:0050660">
    <property type="term" value="F:flavin adenine dinucleotide binding"/>
    <property type="evidence" value="ECO:0007669"/>
    <property type="project" value="UniProtKB-UniRule"/>
</dbReference>
<evidence type="ECO:0000256" key="3">
    <source>
        <dbReference type="ARBA" id="ARBA00005018"/>
    </source>
</evidence>
<evidence type="ECO:0000256" key="7">
    <source>
        <dbReference type="ARBA" id="ARBA00022692"/>
    </source>
</evidence>
<comment type="subcellular location">
    <subcellularLocation>
        <location evidence="2 14">Membrane</location>
        <topology evidence="2 14">Multi-pass membrane protein</topology>
    </subcellularLocation>
</comment>
<evidence type="ECO:0000256" key="2">
    <source>
        <dbReference type="ARBA" id="ARBA00004141"/>
    </source>
</evidence>
<protein>
    <recommendedName>
        <fullName evidence="5 14">Squalene monooxygenase</fullName>
        <ecNumber evidence="5 14">1.14.14.17</ecNumber>
    </recommendedName>
</protein>
<dbReference type="Pfam" id="PF08491">
    <property type="entry name" value="SE"/>
    <property type="match status" value="1"/>
</dbReference>
<comment type="similarity">
    <text evidence="4 14">Belongs to the squalene monooxygenase family.</text>
</comment>
<dbReference type="FunFam" id="3.50.50.60:FF:000074">
    <property type="entry name" value="Squalene monooxygenase 2"/>
    <property type="match status" value="1"/>
</dbReference>
<comment type="caution">
    <text evidence="17">The sequence shown here is derived from an EMBL/GenBank/DDBJ whole genome shotgun (WGS) entry which is preliminary data.</text>
</comment>
<dbReference type="EC" id="1.14.14.17" evidence="5 14"/>
<dbReference type="PRINTS" id="PR00420">
    <property type="entry name" value="RNGMNOXGNASE"/>
</dbReference>
<gene>
    <name evidence="17" type="ORF">CQW23_20581</name>
</gene>
<evidence type="ECO:0000256" key="11">
    <source>
        <dbReference type="ARBA" id="ARBA00023136"/>
    </source>
</evidence>
<dbReference type="UniPathway" id="UPA00767">
    <property type="reaction ID" value="UER00752"/>
</dbReference>
<feature type="domain" description="Squalene epoxidase" evidence="16">
    <location>
        <begin position="215"/>
        <end position="487"/>
    </location>
</feature>
<evidence type="ECO:0000256" key="10">
    <source>
        <dbReference type="ARBA" id="ARBA00023002"/>
    </source>
</evidence>
<dbReference type="GO" id="GO:0009725">
    <property type="term" value="P:response to hormone"/>
    <property type="evidence" value="ECO:0007669"/>
    <property type="project" value="UniProtKB-ARBA"/>
</dbReference>
<evidence type="ECO:0000313" key="17">
    <source>
        <dbReference type="EMBL" id="PHT41727.1"/>
    </source>
</evidence>
<keyword evidence="7 14" id="KW-0812">Transmembrane</keyword>
<evidence type="ECO:0000256" key="4">
    <source>
        <dbReference type="ARBA" id="ARBA00008802"/>
    </source>
</evidence>
<evidence type="ECO:0000256" key="9">
    <source>
        <dbReference type="ARBA" id="ARBA00022989"/>
    </source>
</evidence>
<comment type="pathway">
    <text evidence="3">Terpene metabolism; lanosterol biosynthesis; lanosterol from farnesyl diphosphate: step 2/3.</text>
</comment>
<keyword evidence="6 14" id="KW-0285">Flavoprotein</keyword>
<feature type="transmembrane region" description="Helical" evidence="14">
    <location>
        <begin position="459"/>
        <end position="478"/>
    </location>
</feature>
<dbReference type="OrthoDB" id="1678617at2759"/>
<reference evidence="18" key="2">
    <citation type="journal article" date="2017" name="J. Anim. Genet.">
        <title>Multiple reference genome sequences of hot pepper reveal the massive evolution of plant disease resistance genes by retroduplication.</title>
        <authorList>
            <person name="Kim S."/>
            <person name="Park J."/>
            <person name="Yeom S.-I."/>
            <person name="Kim Y.-M."/>
            <person name="Seo E."/>
            <person name="Kim K.-T."/>
            <person name="Kim M.-S."/>
            <person name="Lee J.M."/>
            <person name="Cheong K."/>
            <person name="Shin H.-S."/>
            <person name="Kim S.-B."/>
            <person name="Han K."/>
            <person name="Lee J."/>
            <person name="Park M."/>
            <person name="Lee H.-A."/>
            <person name="Lee H.-Y."/>
            <person name="Lee Y."/>
            <person name="Oh S."/>
            <person name="Lee J.H."/>
            <person name="Choi E."/>
            <person name="Choi E."/>
            <person name="Lee S.E."/>
            <person name="Jeon J."/>
            <person name="Kim H."/>
            <person name="Choi G."/>
            <person name="Song H."/>
            <person name="Lee J."/>
            <person name="Lee S.-C."/>
            <person name="Kwon J.-K."/>
            <person name="Lee H.-Y."/>
            <person name="Koo N."/>
            <person name="Hong Y."/>
            <person name="Kim R.W."/>
            <person name="Kang W.-H."/>
            <person name="Huh J.H."/>
            <person name="Kang B.-C."/>
            <person name="Yang T.-J."/>
            <person name="Lee Y.-H."/>
            <person name="Bennetzen J.L."/>
            <person name="Choi D."/>
        </authorList>
    </citation>
    <scope>NUCLEOTIDE SEQUENCE [LARGE SCALE GENOMIC DNA]</scope>
    <source>
        <strain evidence="18">cv. PBC81</strain>
    </source>
</reference>
<dbReference type="Proteomes" id="UP000224567">
    <property type="component" value="Unassembled WGS sequence"/>
</dbReference>
<feature type="transmembrane region" description="Helical" evidence="14">
    <location>
        <begin position="484"/>
        <end position="504"/>
    </location>
</feature>
<dbReference type="Pfam" id="PF01266">
    <property type="entry name" value="DAO"/>
    <property type="match status" value="1"/>
</dbReference>
<feature type="domain" description="FAD dependent oxidoreductase" evidence="15">
    <location>
        <begin position="60"/>
        <end position="90"/>
    </location>
</feature>
<dbReference type="PANTHER" id="PTHR10835">
    <property type="entry name" value="SQUALENE MONOOXYGENASE"/>
    <property type="match status" value="1"/>
</dbReference>
<keyword evidence="11 14" id="KW-0472">Membrane</keyword>
<dbReference type="EMBL" id="MLFT02000008">
    <property type="protein sequence ID" value="PHT41727.1"/>
    <property type="molecule type" value="Genomic_DNA"/>
</dbReference>
<comment type="cofactor">
    <cofactor evidence="1 14">
        <name>FAD</name>
        <dbReference type="ChEBI" id="CHEBI:57692"/>
    </cofactor>
</comment>
<evidence type="ECO:0000256" key="14">
    <source>
        <dbReference type="RuleBase" id="RU367121"/>
    </source>
</evidence>
<comment type="function">
    <text evidence="13">Component of the triterpene saponins (e.g. ginsenosides or panaxosides) and phytosterols biosynthetic pathways. Catalyzes the first oxygenation step in sterol biosynthesis and is suggested to be one of the rate-limiting enzymes in this pathway.</text>
</comment>
<dbReference type="GO" id="GO:0046246">
    <property type="term" value="P:terpene biosynthetic process"/>
    <property type="evidence" value="ECO:0007669"/>
    <property type="project" value="UniProtKB-ARBA"/>
</dbReference>
<dbReference type="InterPro" id="IPR040125">
    <property type="entry name" value="Squalene_monox"/>
</dbReference>
<dbReference type="GO" id="GO:0004506">
    <property type="term" value="F:squalene monooxygenase activity"/>
    <property type="evidence" value="ECO:0007669"/>
    <property type="project" value="UniProtKB-UniRule"/>
</dbReference>